<keyword evidence="1" id="KW-0067">ATP-binding</keyword>
<keyword evidence="1" id="KW-0547">Nucleotide-binding</keyword>
<feature type="region of interest" description="Disordered" evidence="2">
    <location>
        <begin position="143"/>
        <end position="164"/>
    </location>
</feature>
<protein>
    <recommendedName>
        <fullName evidence="1">ATP-dependent DNA helicase</fullName>
        <ecNumber evidence="1">5.6.2.3</ecNumber>
    </recommendedName>
</protein>
<dbReference type="AlphaFoldDB" id="A0AAW2XB82"/>
<dbReference type="GO" id="GO:0000723">
    <property type="term" value="P:telomere maintenance"/>
    <property type="evidence" value="ECO:0007669"/>
    <property type="project" value="InterPro"/>
</dbReference>
<sequence length="407" mass="46498">MDLQGLPDNFEDVIAEAEQRRERHRIRERERREQMNTEEREAYLARRRQYREQYIQRANSNAPRQENTDATRINPVAPERVVTLSRLIPLPITTVPNHGNRISPSHAQASSSNLNRVVGRVSLRQIPMPTNFILPPANQFEASTSRAPMSNRNNEPPISSSSHFVEPRYAEKHGLLEDDNSIRECLVEARSFRMPSALRRLFAIILLYCEPSGVRMLWEENYPHMIEDYPSSSNVNNLYIMNKLLHDINDILQQHKKSIKEFDLPQISEGFEDMRAISSVIEHELSIPILDDDLHGSRVLNTGQLFAFDIISQAIRQKHNAIFFVDGPGGSGKTFLYRTLLANFRNDGYIILATATSDIAANLPPGGRTAHSKFKIPIKFEPMAMCRFSKQSDLCALIEPSISYYLG</sequence>
<evidence type="ECO:0000313" key="4">
    <source>
        <dbReference type="EMBL" id="KAL0451073.1"/>
    </source>
</evidence>
<comment type="similarity">
    <text evidence="1">Belongs to the helicase family.</text>
</comment>
<proteinExistence type="inferred from homology"/>
<dbReference type="GO" id="GO:0006310">
    <property type="term" value="P:DNA recombination"/>
    <property type="evidence" value="ECO:0007669"/>
    <property type="project" value="UniProtKB-KW"/>
</dbReference>
<dbReference type="InterPro" id="IPR027417">
    <property type="entry name" value="P-loop_NTPase"/>
</dbReference>
<feature type="domain" description="DNA helicase Pif1-like DEAD-box helicase" evidence="3">
    <location>
        <begin position="300"/>
        <end position="399"/>
    </location>
</feature>
<comment type="caution">
    <text evidence="4">The sequence shown here is derived from an EMBL/GenBank/DDBJ whole genome shotgun (WGS) entry which is preliminary data.</text>
</comment>
<evidence type="ECO:0000256" key="1">
    <source>
        <dbReference type="RuleBase" id="RU363044"/>
    </source>
</evidence>
<accession>A0AAW2XB82</accession>
<dbReference type="GO" id="GO:0006281">
    <property type="term" value="P:DNA repair"/>
    <property type="evidence" value="ECO:0007669"/>
    <property type="project" value="UniProtKB-KW"/>
</dbReference>
<keyword evidence="1" id="KW-0233">DNA recombination</keyword>
<comment type="catalytic activity">
    <reaction evidence="1">
        <text>ATP + H2O = ADP + phosphate + H(+)</text>
        <dbReference type="Rhea" id="RHEA:13065"/>
        <dbReference type="ChEBI" id="CHEBI:15377"/>
        <dbReference type="ChEBI" id="CHEBI:15378"/>
        <dbReference type="ChEBI" id="CHEBI:30616"/>
        <dbReference type="ChEBI" id="CHEBI:43474"/>
        <dbReference type="ChEBI" id="CHEBI:456216"/>
        <dbReference type="EC" id="5.6.2.3"/>
    </reaction>
</comment>
<dbReference type="GO" id="GO:0016787">
    <property type="term" value="F:hydrolase activity"/>
    <property type="evidence" value="ECO:0007669"/>
    <property type="project" value="UniProtKB-KW"/>
</dbReference>
<keyword evidence="1" id="KW-0347">Helicase</keyword>
<reference evidence="4" key="1">
    <citation type="submission" date="2020-06" db="EMBL/GenBank/DDBJ databases">
        <authorList>
            <person name="Li T."/>
            <person name="Hu X."/>
            <person name="Zhang T."/>
            <person name="Song X."/>
            <person name="Zhang H."/>
            <person name="Dai N."/>
            <person name="Sheng W."/>
            <person name="Hou X."/>
            <person name="Wei L."/>
        </authorList>
    </citation>
    <scope>NUCLEOTIDE SEQUENCE</scope>
    <source>
        <strain evidence="4">KEN1</strain>
        <tissue evidence="4">Leaf</tissue>
    </source>
</reference>
<dbReference type="EMBL" id="JACGWN010000005">
    <property type="protein sequence ID" value="KAL0451073.1"/>
    <property type="molecule type" value="Genomic_DNA"/>
</dbReference>
<keyword evidence="1" id="KW-0378">Hydrolase</keyword>
<reference evidence="4" key="2">
    <citation type="journal article" date="2024" name="Plant">
        <title>Genomic evolution and insights into agronomic trait innovations of Sesamum species.</title>
        <authorList>
            <person name="Miao H."/>
            <person name="Wang L."/>
            <person name="Qu L."/>
            <person name="Liu H."/>
            <person name="Sun Y."/>
            <person name="Le M."/>
            <person name="Wang Q."/>
            <person name="Wei S."/>
            <person name="Zheng Y."/>
            <person name="Lin W."/>
            <person name="Duan Y."/>
            <person name="Cao H."/>
            <person name="Xiong S."/>
            <person name="Wang X."/>
            <person name="Wei L."/>
            <person name="Li C."/>
            <person name="Ma Q."/>
            <person name="Ju M."/>
            <person name="Zhao R."/>
            <person name="Li G."/>
            <person name="Mu C."/>
            <person name="Tian Q."/>
            <person name="Mei H."/>
            <person name="Zhang T."/>
            <person name="Gao T."/>
            <person name="Zhang H."/>
        </authorList>
    </citation>
    <scope>NUCLEOTIDE SEQUENCE</scope>
    <source>
        <strain evidence="4">KEN1</strain>
    </source>
</reference>
<name>A0AAW2XB82_9LAMI</name>
<dbReference type="Gene3D" id="3.40.50.300">
    <property type="entry name" value="P-loop containing nucleotide triphosphate hydrolases"/>
    <property type="match status" value="1"/>
</dbReference>
<evidence type="ECO:0000259" key="3">
    <source>
        <dbReference type="Pfam" id="PF05970"/>
    </source>
</evidence>
<dbReference type="PANTHER" id="PTHR10492:SF94">
    <property type="entry name" value="ATP-DEPENDENT DNA HELICASE"/>
    <property type="match status" value="1"/>
</dbReference>
<dbReference type="GO" id="GO:0043139">
    <property type="term" value="F:5'-3' DNA helicase activity"/>
    <property type="evidence" value="ECO:0007669"/>
    <property type="project" value="UniProtKB-EC"/>
</dbReference>
<dbReference type="InterPro" id="IPR010285">
    <property type="entry name" value="DNA_helicase_pif1-like_DEAD"/>
</dbReference>
<gene>
    <name evidence="4" type="ORF">Slati_1663700</name>
</gene>
<keyword evidence="1" id="KW-0227">DNA damage</keyword>
<dbReference type="Pfam" id="PF05970">
    <property type="entry name" value="PIF1"/>
    <property type="match status" value="1"/>
</dbReference>
<keyword evidence="1" id="KW-0234">DNA repair</keyword>
<feature type="compositionally biased region" description="Polar residues" evidence="2">
    <location>
        <begin position="143"/>
        <end position="163"/>
    </location>
</feature>
<dbReference type="EC" id="5.6.2.3" evidence="1"/>
<dbReference type="GO" id="GO:0005524">
    <property type="term" value="F:ATP binding"/>
    <property type="evidence" value="ECO:0007669"/>
    <property type="project" value="UniProtKB-KW"/>
</dbReference>
<evidence type="ECO:0000256" key="2">
    <source>
        <dbReference type="SAM" id="MobiDB-lite"/>
    </source>
</evidence>
<organism evidence="4">
    <name type="scientific">Sesamum latifolium</name>
    <dbReference type="NCBI Taxonomy" id="2727402"/>
    <lineage>
        <taxon>Eukaryota</taxon>
        <taxon>Viridiplantae</taxon>
        <taxon>Streptophyta</taxon>
        <taxon>Embryophyta</taxon>
        <taxon>Tracheophyta</taxon>
        <taxon>Spermatophyta</taxon>
        <taxon>Magnoliopsida</taxon>
        <taxon>eudicotyledons</taxon>
        <taxon>Gunneridae</taxon>
        <taxon>Pentapetalae</taxon>
        <taxon>asterids</taxon>
        <taxon>lamiids</taxon>
        <taxon>Lamiales</taxon>
        <taxon>Pedaliaceae</taxon>
        <taxon>Sesamum</taxon>
    </lineage>
</organism>
<comment type="cofactor">
    <cofactor evidence="1">
        <name>Mg(2+)</name>
        <dbReference type="ChEBI" id="CHEBI:18420"/>
    </cofactor>
</comment>
<dbReference type="PANTHER" id="PTHR10492">
    <property type="match status" value="1"/>
</dbReference>
<dbReference type="SUPFAM" id="SSF52540">
    <property type="entry name" value="P-loop containing nucleoside triphosphate hydrolases"/>
    <property type="match status" value="1"/>
</dbReference>